<feature type="compositionally biased region" description="Basic and acidic residues" evidence="1">
    <location>
        <begin position="235"/>
        <end position="245"/>
    </location>
</feature>
<dbReference type="EMBL" id="PSUL01000029">
    <property type="protein sequence ID" value="PPF11939.1"/>
    <property type="molecule type" value="Genomic_DNA"/>
</dbReference>
<feature type="region of interest" description="Disordered" evidence="1">
    <location>
        <begin position="232"/>
        <end position="256"/>
    </location>
</feature>
<organism evidence="2 4">
    <name type="scientific">Rathayibacter rathayi</name>
    <name type="common">Corynebacterium rathayi</name>
    <dbReference type="NCBI Taxonomy" id="33887"/>
    <lineage>
        <taxon>Bacteria</taxon>
        <taxon>Bacillati</taxon>
        <taxon>Actinomycetota</taxon>
        <taxon>Actinomycetes</taxon>
        <taxon>Micrococcales</taxon>
        <taxon>Microbacteriaceae</taxon>
        <taxon>Rathayibacter</taxon>
    </lineage>
</organism>
<evidence type="ECO:0000313" key="5">
    <source>
        <dbReference type="Proteomes" id="UP000239698"/>
    </source>
</evidence>
<comment type="caution">
    <text evidence="2">The sequence shown here is derived from an EMBL/GenBank/DDBJ whole genome shotgun (WGS) entry which is preliminary data.</text>
</comment>
<reference evidence="4 5" key="1">
    <citation type="submission" date="2018-02" db="EMBL/GenBank/DDBJ databases">
        <title>Bacteriophage NCPPB3778 and a type I-E CRISPR drive the evolution of the US Biological Select Agent, Rathayibacter toxicus.</title>
        <authorList>
            <person name="Davis E.W.II."/>
            <person name="Tabima J.F."/>
            <person name="Weisberg A.J."/>
            <person name="Lopes L.D."/>
            <person name="Wiseman M.S."/>
            <person name="Wiseman M.S."/>
            <person name="Pupko T."/>
            <person name="Belcher M.S."/>
            <person name="Sechler A.J."/>
            <person name="Tancos M.A."/>
            <person name="Schroeder B.K."/>
            <person name="Murray T.D."/>
            <person name="Luster D.G."/>
            <person name="Schneider W.L."/>
            <person name="Rogers E."/>
            <person name="Andreote F.D."/>
            <person name="Grunwald N.J."/>
            <person name="Putnam M.L."/>
            <person name="Chang J.H."/>
        </authorList>
    </citation>
    <scope>NUCLEOTIDE SEQUENCE [LARGE SCALE GENOMIC DNA]</scope>
    <source>
        <strain evidence="3 5">AY1D6</strain>
        <strain evidence="2 4">AY1I9</strain>
    </source>
</reference>
<evidence type="ECO:0000313" key="2">
    <source>
        <dbReference type="EMBL" id="PPF11939.1"/>
    </source>
</evidence>
<dbReference type="EMBL" id="PSVT01000034">
    <property type="protein sequence ID" value="PPH74614.1"/>
    <property type="molecule type" value="Genomic_DNA"/>
</dbReference>
<accession>A0ABD6W7I1</accession>
<keyword evidence="5" id="KW-1185">Reference proteome</keyword>
<proteinExistence type="predicted"/>
<name>A0ABD6W7I1_RATRA</name>
<dbReference type="RefSeq" id="WP_097167852.1">
    <property type="nucleotide sequence ID" value="NZ_PSUD01000036.1"/>
</dbReference>
<evidence type="ECO:0008006" key="6">
    <source>
        <dbReference type="Google" id="ProtNLM"/>
    </source>
</evidence>
<evidence type="ECO:0000313" key="4">
    <source>
        <dbReference type="Proteomes" id="UP000237881"/>
    </source>
</evidence>
<sequence>MSADKPTPAELIAQLVDRGMSKAEIAKAIHRDTKMIWKVLNGKTSGEKYRRTLEDIVNTGTSDYVPHRPRRSDGSLVPVRAKDGGMRVPEDDGGTIKKVPPRTRFSTKTTYGDDGFRLHEITLPKSRNTPGRARGADEILSKLRNTARGQRFGDRDVKMTVTLKDGKTIPLGGKGGYHSTSILQSIRDHDKAHGTRNDIMGWVTDQLTGNAVSPPPEHNDAGNIVGVTITAYRSDVSRGRNRGPDSEANPNRRRPR</sequence>
<evidence type="ECO:0000256" key="1">
    <source>
        <dbReference type="SAM" id="MobiDB-lite"/>
    </source>
</evidence>
<evidence type="ECO:0000313" key="3">
    <source>
        <dbReference type="EMBL" id="PPH74614.1"/>
    </source>
</evidence>
<gene>
    <name evidence="2" type="ORF">C5C04_11415</name>
    <name evidence="3" type="ORF">C5C40_12830</name>
</gene>
<dbReference type="Proteomes" id="UP000237881">
    <property type="component" value="Unassembled WGS sequence"/>
</dbReference>
<dbReference type="AlphaFoldDB" id="A0ABD6W7I1"/>
<dbReference type="Proteomes" id="UP000239698">
    <property type="component" value="Unassembled WGS sequence"/>
</dbReference>
<protein>
    <recommendedName>
        <fullName evidence="6">Helix-turn-helix domain containing protein</fullName>
    </recommendedName>
</protein>